<dbReference type="HAMAP" id="MF_00374">
    <property type="entry name" value="Ribosomal_uL29"/>
    <property type="match status" value="1"/>
</dbReference>
<dbReference type="FunFam" id="1.10.287.310:FF:000002">
    <property type="entry name" value="60S ribosomal protein L35"/>
    <property type="match status" value="1"/>
</dbReference>
<dbReference type="Pfam" id="PF00831">
    <property type="entry name" value="Ribosomal_L29"/>
    <property type="match status" value="1"/>
</dbReference>
<dbReference type="InterPro" id="IPR045059">
    <property type="entry name" value="Ribosomal_uL29_euk"/>
</dbReference>
<reference evidence="6 7" key="1">
    <citation type="journal article" date="2016" name="Nat. Commun.">
        <title>Extremotolerant tardigrade genome and improved radiotolerance of human cultured cells by tardigrade-unique protein.</title>
        <authorList>
            <person name="Hashimoto T."/>
            <person name="Horikawa D.D."/>
            <person name="Saito Y."/>
            <person name="Kuwahara H."/>
            <person name="Kozuka-Hata H."/>
            <person name="Shin-I T."/>
            <person name="Minakuchi Y."/>
            <person name="Ohishi K."/>
            <person name="Motoyama A."/>
            <person name="Aizu T."/>
            <person name="Enomoto A."/>
            <person name="Kondo K."/>
            <person name="Tanaka S."/>
            <person name="Hara Y."/>
            <person name="Koshikawa S."/>
            <person name="Sagara H."/>
            <person name="Miura T."/>
            <person name="Yokobori S."/>
            <person name="Miyagawa K."/>
            <person name="Suzuki Y."/>
            <person name="Kubo T."/>
            <person name="Oyama M."/>
            <person name="Kohara Y."/>
            <person name="Fujiyama A."/>
            <person name="Arakawa K."/>
            <person name="Katayama T."/>
            <person name="Toyoda A."/>
            <person name="Kunieda T."/>
        </authorList>
    </citation>
    <scope>NUCLEOTIDE SEQUENCE [LARGE SCALE GENOMIC DNA]</scope>
    <source>
        <strain evidence="6 7">YOKOZUNA-1</strain>
    </source>
</reference>
<dbReference type="PANTHER" id="PTHR45722">
    <property type="entry name" value="60S RIBOSOMAL PROTEIN L35"/>
    <property type="match status" value="1"/>
</dbReference>
<evidence type="ECO:0000256" key="1">
    <source>
        <dbReference type="ARBA" id="ARBA00009254"/>
    </source>
</evidence>
<comment type="caution">
    <text evidence="6">The sequence shown here is derived from an EMBL/GenBank/DDBJ whole genome shotgun (WGS) entry which is preliminary data.</text>
</comment>
<dbReference type="AlphaFoldDB" id="A0A1D1W1Z3"/>
<evidence type="ECO:0000313" key="7">
    <source>
        <dbReference type="Proteomes" id="UP000186922"/>
    </source>
</evidence>
<evidence type="ECO:0000256" key="2">
    <source>
        <dbReference type="ARBA" id="ARBA00022980"/>
    </source>
</evidence>
<accession>A0A1D1W1Z3</accession>
<sequence>MSSSEKVKAKLLRGKKKEELLKQLEELKQEHASLKVAKVTGGAPAKLGKIGLVRKAIARILTVVSQTQKANLRKFYAGKKWKPYDLRPKKTRAIRKALTKSELNIRNRKQIRKAALYPKRLYAVKA</sequence>
<dbReference type="NCBIfam" id="TIGR00012">
    <property type="entry name" value="L29"/>
    <property type="match status" value="1"/>
</dbReference>
<comment type="similarity">
    <text evidence="1">Belongs to the universal ribosomal protein uL29 family.</text>
</comment>
<evidence type="ECO:0000313" key="6">
    <source>
        <dbReference type="EMBL" id="GAV07577.1"/>
    </source>
</evidence>
<protein>
    <recommendedName>
        <fullName evidence="4">Large ribosomal subunit protein uL29</fullName>
    </recommendedName>
    <alternativeName>
        <fullName evidence="5">60S ribosomal protein L35</fullName>
    </alternativeName>
</protein>
<evidence type="ECO:0000256" key="3">
    <source>
        <dbReference type="ARBA" id="ARBA00023274"/>
    </source>
</evidence>
<dbReference type="GO" id="GO:0000463">
    <property type="term" value="P:maturation of LSU-rRNA from tricistronic rRNA transcript (SSU-rRNA, 5.8S rRNA, LSU-rRNA)"/>
    <property type="evidence" value="ECO:0007669"/>
    <property type="project" value="InterPro"/>
</dbReference>
<dbReference type="Gene3D" id="6.10.250.3450">
    <property type="match status" value="1"/>
</dbReference>
<dbReference type="InterPro" id="IPR018254">
    <property type="entry name" value="Ribosomal_uL29_CS"/>
</dbReference>
<dbReference type="FunFam" id="6.10.250.3450:FF:000001">
    <property type="entry name" value="60S ribosomal protein L35"/>
    <property type="match status" value="1"/>
</dbReference>
<dbReference type="SUPFAM" id="SSF46561">
    <property type="entry name" value="Ribosomal protein L29 (L29p)"/>
    <property type="match status" value="1"/>
</dbReference>
<keyword evidence="3" id="KW-0687">Ribonucleoprotein</keyword>
<dbReference type="PANTHER" id="PTHR45722:SF2">
    <property type="entry name" value="LARGE RIBOSOMAL SUBUNIT PROTEIN UL29-RELATED"/>
    <property type="match status" value="1"/>
</dbReference>
<evidence type="ECO:0000256" key="5">
    <source>
        <dbReference type="ARBA" id="ARBA00035334"/>
    </source>
</evidence>
<dbReference type="PROSITE" id="PS00579">
    <property type="entry name" value="RIBOSOMAL_L29"/>
    <property type="match status" value="1"/>
</dbReference>
<dbReference type="GO" id="GO:0003729">
    <property type="term" value="F:mRNA binding"/>
    <property type="evidence" value="ECO:0007669"/>
    <property type="project" value="TreeGrafter"/>
</dbReference>
<dbReference type="Gene3D" id="1.10.287.310">
    <property type="match status" value="1"/>
</dbReference>
<dbReference type="EMBL" id="BDGG01000015">
    <property type="protein sequence ID" value="GAV07577.1"/>
    <property type="molecule type" value="Genomic_DNA"/>
</dbReference>
<dbReference type="STRING" id="947166.A0A1D1W1Z3"/>
<dbReference type="GO" id="GO:0022625">
    <property type="term" value="C:cytosolic large ribosomal subunit"/>
    <property type="evidence" value="ECO:0007669"/>
    <property type="project" value="InterPro"/>
</dbReference>
<dbReference type="GO" id="GO:0006412">
    <property type="term" value="P:translation"/>
    <property type="evidence" value="ECO:0007669"/>
    <property type="project" value="InterPro"/>
</dbReference>
<dbReference type="Proteomes" id="UP000186922">
    <property type="component" value="Unassembled WGS sequence"/>
</dbReference>
<keyword evidence="2" id="KW-0689">Ribosomal protein</keyword>
<keyword evidence="7" id="KW-1185">Reference proteome</keyword>
<gene>
    <name evidence="6" type="primary">RvY_17396-1</name>
    <name evidence="6" type="synonym">RvY_17396.1</name>
    <name evidence="6" type="ORF">RvY_17396</name>
</gene>
<dbReference type="OrthoDB" id="528635at2759"/>
<dbReference type="GO" id="GO:0003735">
    <property type="term" value="F:structural constituent of ribosome"/>
    <property type="evidence" value="ECO:0007669"/>
    <property type="project" value="InterPro"/>
</dbReference>
<proteinExistence type="inferred from homology"/>
<organism evidence="6 7">
    <name type="scientific">Ramazzottius varieornatus</name>
    <name type="common">Water bear</name>
    <name type="synonym">Tardigrade</name>
    <dbReference type="NCBI Taxonomy" id="947166"/>
    <lineage>
        <taxon>Eukaryota</taxon>
        <taxon>Metazoa</taxon>
        <taxon>Ecdysozoa</taxon>
        <taxon>Tardigrada</taxon>
        <taxon>Eutardigrada</taxon>
        <taxon>Parachela</taxon>
        <taxon>Hypsibioidea</taxon>
        <taxon>Ramazzottiidae</taxon>
        <taxon>Ramazzottius</taxon>
    </lineage>
</organism>
<name>A0A1D1W1Z3_RAMVA</name>
<evidence type="ECO:0000256" key="4">
    <source>
        <dbReference type="ARBA" id="ARBA00035204"/>
    </source>
</evidence>
<dbReference type="InterPro" id="IPR036049">
    <property type="entry name" value="Ribosomal_uL29_sf"/>
</dbReference>
<dbReference type="InterPro" id="IPR001854">
    <property type="entry name" value="Ribosomal_uL29"/>
</dbReference>